<dbReference type="GO" id="GO:0030975">
    <property type="term" value="F:thiamine binding"/>
    <property type="evidence" value="ECO:0007669"/>
    <property type="project" value="InterPro"/>
</dbReference>
<evidence type="ECO:0000256" key="4">
    <source>
        <dbReference type="ARBA" id="ARBA00022840"/>
    </source>
</evidence>
<keyword evidence="3 7" id="KW-0418">Kinase</keyword>
<proteinExistence type="predicted"/>
<dbReference type="InterPro" id="IPR036371">
    <property type="entry name" value="TPK_B1-bd_sf"/>
</dbReference>
<evidence type="ECO:0000256" key="2">
    <source>
        <dbReference type="ARBA" id="ARBA00022741"/>
    </source>
</evidence>
<evidence type="ECO:0000256" key="3">
    <source>
        <dbReference type="ARBA" id="ARBA00022777"/>
    </source>
</evidence>
<dbReference type="CDD" id="cd07995">
    <property type="entry name" value="TPK"/>
    <property type="match status" value="1"/>
</dbReference>
<evidence type="ECO:0000313" key="7">
    <source>
        <dbReference type="EMBL" id="OLY82236.1"/>
    </source>
</evidence>
<keyword evidence="8" id="KW-1185">Reference proteome</keyword>
<gene>
    <name evidence="7" type="ORF">AYI68_g3644</name>
</gene>
<dbReference type="GO" id="GO:0005524">
    <property type="term" value="F:ATP binding"/>
    <property type="evidence" value="ECO:0007669"/>
    <property type="project" value="UniProtKB-KW"/>
</dbReference>
<dbReference type="Proteomes" id="UP000187455">
    <property type="component" value="Unassembled WGS sequence"/>
</dbReference>
<accession>A0A1R0GZD4</accession>
<evidence type="ECO:0000256" key="1">
    <source>
        <dbReference type="ARBA" id="ARBA00022679"/>
    </source>
</evidence>
<dbReference type="Pfam" id="PF04263">
    <property type="entry name" value="TPK_catalytic"/>
    <property type="match status" value="1"/>
</dbReference>
<dbReference type="AlphaFoldDB" id="A0A1R0GZD4"/>
<dbReference type="InterPro" id="IPR007373">
    <property type="entry name" value="Thiamin_PyroPKinase_B1-bd"/>
</dbReference>
<organism evidence="7 8">
    <name type="scientific">Smittium mucronatum</name>
    <dbReference type="NCBI Taxonomy" id="133383"/>
    <lineage>
        <taxon>Eukaryota</taxon>
        <taxon>Fungi</taxon>
        <taxon>Fungi incertae sedis</taxon>
        <taxon>Zoopagomycota</taxon>
        <taxon>Kickxellomycotina</taxon>
        <taxon>Harpellomycetes</taxon>
        <taxon>Harpellales</taxon>
        <taxon>Legeriomycetaceae</taxon>
        <taxon>Smittium</taxon>
    </lineage>
</organism>
<dbReference type="PANTHER" id="PTHR13622:SF8">
    <property type="entry name" value="THIAMIN PYROPHOSPHOKINASE 1"/>
    <property type="match status" value="1"/>
</dbReference>
<dbReference type="GO" id="GO:0009229">
    <property type="term" value="P:thiamine diphosphate biosynthetic process"/>
    <property type="evidence" value="ECO:0007669"/>
    <property type="project" value="InterPro"/>
</dbReference>
<dbReference type="GO" id="GO:0004788">
    <property type="term" value="F:thiamine diphosphokinase activity"/>
    <property type="evidence" value="ECO:0007669"/>
    <property type="project" value="InterPro"/>
</dbReference>
<comment type="caution">
    <text evidence="7">The sequence shown here is derived from an EMBL/GenBank/DDBJ whole genome shotgun (WGS) entry which is preliminary data.</text>
</comment>
<dbReference type="SMART" id="SM00983">
    <property type="entry name" value="TPK_B1_binding"/>
    <property type="match status" value="1"/>
</dbReference>
<dbReference type="STRING" id="133383.A0A1R0GZD4"/>
<dbReference type="EMBL" id="LSSL01001741">
    <property type="protein sequence ID" value="OLY82236.1"/>
    <property type="molecule type" value="Genomic_DNA"/>
</dbReference>
<feature type="domain" description="Thiamin pyrophosphokinase thiamin-binding" evidence="6">
    <location>
        <begin position="113"/>
        <end position="177"/>
    </location>
</feature>
<keyword evidence="1" id="KW-0808">Transferase</keyword>
<protein>
    <submittedName>
        <fullName evidence="7">Thiamine pyrophosphokinase 1</fullName>
    </submittedName>
</protein>
<dbReference type="InterPro" id="IPR036759">
    <property type="entry name" value="TPK_catalytic_sf"/>
</dbReference>
<reference evidence="7 8" key="1">
    <citation type="journal article" date="2016" name="Mol. Biol. Evol.">
        <title>Genome-Wide Survey of Gut Fungi (Harpellales) Reveals the First Horizontally Transferred Ubiquitin Gene from a Mosquito Host.</title>
        <authorList>
            <person name="Wang Y."/>
            <person name="White M.M."/>
            <person name="Kvist S."/>
            <person name="Moncalvo J.M."/>
        </authorList>
    </citation>
    <scope>NUCLEOTIDE SEQUENCE [LARGE SCALE GENOMIC DNA]</scope>
    <source>
        <strain evidence="7 8">ALG-7-W6</strain>
    </source>
</reference>
<keyword evidence="2" id="KW-0547">Nucleotide-binding</keyword>
<dbReference type="GO" id="GO:0016301">
    <property type="term" value="F:kinase activity"/>
    <property type="evidence" value="ECO:0007669"/>
    <property type="project" value="UniProtKB-KW"/>
</dbReference>
<evidence type="ECO:0000313" key="8">
    <source>
        <dbReference type="Proteomes" id="UP000187455"/>
    </source>
</evidence>
<dbReference type="Gene3D" id="3.40.50.10240">
    <property type="entry name" value="Thiamin pyrophosphokinase, catalytic domain"/>
    <property type="match status" value="1"/>
</dbReference>
<evidence type="ECO:0000256" key="5">
    <source>
        <dbReference type="SAM" id="MobiDB-lite"/>
    </source>
</evidence>
<dbReference type="Pfam" id="PF04265">
    <property type="entry name" value="TPK_B1_binding"/>
    <property type="match status" value="1"/>
</dbReference>
<dbReference type="OrthoDB" id="25149at2759"/>
<keyword evidence="4" id="KW-0067">ATP-binding</keyword>
<sequence length="218" mass="24042">MYVFLFKRYLPTAIVGDLDSLDQDSKSYYAQNGVRIERDPSQDTTDFQKCLQFLESNQTRLLGSEKYFVVVLGGYGGRLDHTLHILKVLINQCHNRKIYFLTNDNISFALPNGENFIQTTKGVDGPTCGILPLSGECTMSTKGLRWNVEDTVTSVTGLMSTSNIIDDDQFGLESLPAYCSSTYPKTPAPPHPCAGTNSSSRDFAAPSTIRSSTTLIDS</sequence>
<dbReference type="InterPro" id="IPR006282">
    <property type="entry name" value="Thi_PPkinase"/>
</dbReference>
<dbReference type="NCBIfam" id="TIGR01378">
    <property type="entry name" value="thi_PPkinase"/>
    <property type="match status" value="1"/>
</dbReference>
<evidence type="ECO:0000259" key="6">
    <source>
        <dbReference type="SMART" id="SM00983"/>
    </source>
</evidence>
<dbReference type="GO" id="GO:0006772">
    <property type="term" value="P:thiamine metabolic process"/>
    <property type="evidence" value="ECO:0007669"/>
    <property type="project" value="InterPro"/>
</dbReference>
<dbReference type="SUPFAM" id="SSF63999">
    <property type="entry name" value="Thiamin pyrophosphokinase, catalytic domain"/>
    <property type="match status" value="1"/>
</dbReference>
<name>A0A1R0GZD4_9FUNG</name>
<feature type="region of interest" description="Disordered" evidence="5">
    <location>
        <begin position="189"/>
        <end position="218"/>
    </location>
</feature>
<dbReference type="InterPro" id="IPR007371">
    <property type="entry name" value="TPK_catalytic"/>
</dbReference>
<dbReference type="PANTHER" id="PTHR13622">
    <property type="entry name" value="THIAMIN PYROPHOSPHOKINASE"/>
    <property type="match status" value="1"/>
</dbReference>
<dbReference type="SUPFAM" id="SSF63862">
    <property type="entry name" value="Thiamin pyrophosphokinase, substrate-binding domain"/>
    <property type="match status" value="1"/>
</dbReference>
<feature type="compositionally biased region" description="Polar residues" evidence="5">
    <location>
        <begin position="208"/>
        <end position="218"/>
    </location>
</feature>